<feature type="compositionally biased region" description="Basic and acidic residues" evidence="1">
    <location>
        <begin position="151"/>
        <end position="164"/>
    </location>
</feature>
<evidence type="ECO:0000256" key="1">
    <source>
        <dbReference type="SAM" id="MobiDB-lite"/>
    </source>
</evidence>
<feature type="region of interest" description="Disordered" evidence="1">
    <location>
        <begin position="247"/>
        <end position="283"/>
    </location>
</feature>
<feature type="region of interest" description="Disordered" evidence="1">
    <location>
        <begin position="127"/>
        <end position="183"/>
    </location>
</feature>
<proteinExistence type="predicted"/>
<dbReference type="Proteomes" id="UP000250275">
    <property type="component" value="Unassembled WGS sequence"/>
</dbReference>
<name>A0A310SSG4_9HYME</name>
<dbReference type="AlphaFoldDB" id="A0A310SSG4"/>
<reference evidence="2 3" key="1">
    <citation type="submission" date="2015-07" db="EMBL/GenBank/DDBJ databases">
        <title>The genome of Eufriesea mexicana.</title>
        <authorList>
            <person name="Pan H."/>
            <person name="Kapheim K."/>
        </authorList>
    </citation>
    <scope>NUCLEOTIDE SEQUENCE [LARGE SCALE GENOMIC DNA]</scope>
    <source>
        <strain evidence="2">0111107269</strain>
        <tissue evidence="2">Whole body</tissue>
    </source>
</reference>
<organism evidence="2 3">
    <name type="scientific">Eufriesea mexicana</name>
    <dbReference type="NCBI Taxonomy" id="516756"/>
    <lineage>
        <taxon>Eukaryota</taxon>
        <taxon>Metazoa</taxon>
        <taxon>Ecdysozoa</taxon>
        <taxon>Arthropoda</taxon>
        <taxon>Hexapoda</taxon>
        <taxon>Insecta</taxon>
        <taxon>Pterygota</taxon>
        <taxon>Neoptera</taxon>
        <taxon>Endopterygota</taxon>
        <taxon>Hymenoptera</taxon>
        <taxon>Apocrita</taxon>
        <taxon>Aculeata</taxon>
        <taxon>Apoidea</taxon>
        <taxon>Anthophila</taxon>
        <taxon>Apidae</taxon>
        <taxon>Eufriesea</taxon>
    </lineage>
</organism>
<evidence type="ECO:0000313" key="3">
    <source>
        <dbReference type="Proteomes" id="UP000250275"/>
    </source>
</evidence>
<protein>
    <submittedName>
        <fullName evidence="2">Uncharacterized protein</fullName>
    </submittedName>
</protein>
<accession>A0A310SSG4</accession>
<feature type="compositionally biased region" description="Basic and acidic residues" evidence="1">
    <location>
        <begin position="127"/>
        <end position="136"/>
    </location>
</feature>
<dbReference type="EMBL" id="KQ760945">
    <property type="protein sequence ID" value="OAD58593.1"/>
    <property type="molecule type" value="Genomic_DNA"/>
</dbReference>
<evidence type="ECO:0000313" key="2">
    <source>
        <dbReference type="EMBL" id="OAD58593.1"/>
    </source>
</evidence>
<feature type="compositionally biased region" description="Low complexity" evidence="1">
    <location>
        <begin position="269"/>
        <end position="283"/>
    </location>
</feature>
<keyword evidence="3" id="KW-1185">Reference proteome</keyword>
<feature type="region of interest" description="Disordered" evidence="1">
    <location>
        <begin position="81"/>
        <end position="105"/>
    </location>
</feature>
<sequence>MHTAKTHVPWTMDQLRAEETLLDTSGDLFFDNGSKETLHVTCETFPRGHYGKAVSKDNGDSWIADRSIEWFKNRNEGLNCNTNPAISSLERRSNPTRPRPSLKKKTKEFFDSPFDFFPLSRYKESERKKLSRRDSKGAAVEITNRSSMEQSKPEIKGEDPEKGKPPRCGSVPPPKSPRAAEKRARAVAGQLRWSRLAEDKVVALLSSPWCMLSSRDKMNKRFERKGPERRIVDPLHKVVLECPSSVSRSKRAAGWPYQRQKQETEGNWSTLSTHLTPSLSRGG</sequence>
<gene>
    <name evidence="2" type="ORF">WN48_10679</name>
</gene>